<feature type="compositionally biased region" description="Low complexity" evidence="3">
    <location>
        <begin position="609"/>
        <end position="623"/>
    </location>
</feature>
<reference evidence="5 6" key="1">
    <citation type="journal article" date="2023" name="Mol. Ecol. Resour.">
        <title>Chromosome-level genome assembly of a triploid poplar Populus alba 'Berolinensis'.</title>
        <authorList>
            <person name="Chen S."/>
            <person name="Yu Y."/>
            <person name="Wang X."/>
            <person name="Wang S."/>
            <person name="Zhang T."/>
            <person name="Zhou Y."/>
            <person name="He R."/>
            <person name="Meng N."/>
            <person name="Wang Y."/>
            <person name="Liu W."/>
            <person name="Liu Z."/>
            <person name="Liu J."/>
            <person name="Guo Q."/>
            <person name="Huang H."/>
            <person name="Sederoff R.R."/>
            <person name="Wang G."/>
            <person name="Qu G."/>
            <person name="Chen S."/>
        </authorList>
    </citation>
    <scope>NUCLEOTIDE SEQUENCE [LARGE SCALE GENOMIC DNA]</scope>
    <source>
        <strain evidence="5">SC-2020</strain>
    </source>
</reference>
<dbReference type="PANTHER" id="PTHR31346:SF5">
    <property type="entry name" value="MULTIPLE ORGANELLAR RNA EDITING FACTOR 1, MITOCHONDRIAL"/>
    <property type="match status" value="1"/>
</dbReference>
<evidence type="ECO:0000313" key="5">
    <source>
        <dbReference type="EMBL" id="KAJ7002082.1"/>
    </source>
</evidence>
<feature type="compositionally biased region" description="Basic and acidic residues" evidence="3">
    <location>
        <begin position="376"/>
        <end position="390"/>
    </location>
</feature>
<proteinExistence type="predicted"/>
<feature type="domain" description="MORF/ORRM1/DAG-like MORF" evidence="4">
    <location>
        <begin position="87"/>
        <end position="141"/>
    </location>
</feature>
<dbReference type="GO" id="GO:0080156">
    <property type="term" value="P:mitochondrial mRNA modification"/>
    <property type="evidence" value="ECO:0007669"/>
    <property type="project" value="TreeGrafter"/>
</dbReference>
<feature type="compositionally biased region" description="Polar residues" evidence="3">
    <location>
        <begin position="1249"/>
        <end position="1262"/>
    </location>
</feature>
<accession>A0AAD6R5K9</accession>
<feature type="compositionally biased region" description="Basic and acidic residues" evidence="3">
    <location>
        <begin position="636"/>
        <end position="650"/>
    </location>
</feature>
<feature type="compositionally biased region" description="Polar residues" evidence="3">
    <location>
        <begin position="463"/>
        <end position="473"/>
    </location>
</feature>
<feature type="compositionally biased region" description="Low complexity" evidence="3">
    <location>
        <begin position="1098"/>
        <end position="1108"/>
    </location>
</feature>
<protein>
    <recommendedName>
        <fullName evidence="4">MORF/ORRM1/DAG-like MORF domain-containing protein</fullName>
    </recommendedName>
</protein>
<keyword evidence="1" id="KW-0507">mRNA processing</keyword>
<keyword evidence="6" id="KW-1185">Reference proteome</keyword>
<feature type="compositionally biased region" description="Basic and acidic residues" evidence="3">
    <location>
        <begin position="967"/>
        <end position="983"/>
    </location>
</feature>
<feature type="compositionally biased region" description="Low complexity" evidence="3">
    <location>
        <begin position="1188"/>
        <end position="1202"/>
    </location>
</feature>
<feature type="compositionally biased region" description="Basic and acidic residues" evidence="3">
    <location>
        <begin position="1357"/>
        <end position="1371"/>
    </location>
</feature>
<dbReference type="Proteomes" id="UP001164929">
    <property type="component" value="Chromosome 4"/>
</dbReference>
<feature type="compositionally biased region" description="Polar residues" evidence="3">
    <location>
        <begin position="1085"/>
        <end position="1097"/>
    </location>
</feature>
<comment type="caution">
    <text evidence="5">The sequence shown here is derived from an EMBL/GenBank/DDBJ whole genome shotgun (WGS) entry which is preliminary data.</text>
</comment>
<evidence type="ECO:0000313" key="6">
    <source>
        <dbReference type="Proteomes" id="UP001164929"/>
    </source>
</evidence>
<dbReference type="GO" id="GO:0006397">
    <property type="term" value="P:mRNA processing"/>
    <property type="evidence" value="ECO:0007669"/>
    <property type="project" value="UniProtKB-KW"/>
</dbReference>
<evidence type="ECO:0000256" key="3">
    <source>
        <dbReference type="SAM" id="MobiDB-lite"/>
    </source>
</evidence>
<feature type="compositionally biased region" description="Polar residues" evidence="3">
    <location>
        <begin position="1011"/>
        <end position="1023"/>
    </location>
</feature>
<feature type="compositionally biased region" description="Polar residues" evidence="3">
    <location>
        <begin position="1304"/>
        <end position="1313"/>
    </location>
</feature>
<feature type="compositionally biased region" description="Polar residues" evidence="3">
    <location>
        <begin position="988"/>
        <end position="1001"/>
    </location>
</feature>
<sequence length="1446" mass="161301">MAQRLLRLRRALTPLSSTRQRPPLSTPIAIAPPAAQTPPIISQWRGFSGTRVAMMSTTGIAEKQYTLYEDGNEIVKNTILFEGNEYIHWLVTVDFPKEPKPSTEEMVAAFERICAQGLNISIEEAKKRMYACSTTIYQGFQWNKRDLLNVNKFTSKLTIGKPSPSLQSNAFTSLSYLLSSATIHLCFLHSEFPPVFVHCVPGVVFVSPDSRVIKENGGEKYKNGVITPRPPPVQFQRGGERRRDPGRIPPRFDQPESPIPNYQGPQPQYSQQGHMQGGGSNYGSQQNRPPQKNHGPPGLGGTVPMNNRDYATGGGNTYPGQQGYNEGQQGSHYPPGQQGYNEGQQGSHYPPGQRVYNQGQQGNHYDPDQRSFPQGDWRDHGYPGKRDYRGDNWNYSPTHGGNYGQGGNTSYGQCHPGEGQRSAQMELRGMQGEQGNRAPMGQPGWSNQYSQQGHMQGGGSCYGSPQNDPSQQDHGPPVLGGRMPTNNRDYATGGRKMYPGQQGYFQGQQGNHYPPGQQGHNQGHHGNRYSSGQQGYNQEQQGNHYPPGQQGYNPGQNGNRYPPGQQGYNQEQHGNHYPPGQQGYNPGQHGNRYPPGQQGYFQEQQGNRYPPGQQGYNQGQQGNHYDPDQRSFPQGDWRDHGSPGQRDYRGDNWNYSPTHGGNYGQGGNTSYGQRHPGEGQRSAQIEQRSMQAEQGNHAPLGQPGWSKQIIHRWFHSAGERFLVPTYRDCKLCLTLVFRSIDSGSVKGFPNSTQEAVAQVRTSFMQYLLTLTTMAQRLLRLRRTLTPLSSTRQRRPSLPAPMEIAPPAAQAPSIISQWRGFSGTRVSMMSTAAIAEKQYWVYENLGEITENKTLFEGCAYNYWLVTVDFPKEEPKPSPREMIAAYERICAQGLNSSIEEAKRRIYACSTTTFQGFQVLMTEQESEKFRDVPRVVFVLPDSPGNKEYEGDEYEHRMITPGPTTVQFQRGGERCRDQGRIPPRFDQRGSPIPNNQGRQPQNCQQGRMPGGGGNYRSQQNGPPQQNHDPPGLGGRMPMNNRDYVPGGRNMYPGQQGNHDPPGQQGYNHGQQRNHYPPRGGGNHDPLGQQGYNHGQQRNHYPQGQGYNQGQQGSHYAPDQRSFPQGDWRDLGSPGQRDYKGDNRNYSPTHGGNYGQGGIPQRFDQLESPIPNYHGLQPQYSQQGCMQGGGSNYGSQQNGPPQQNHGPPGLGGRMLMNNRDYAPGGRNMYPGQQGNHDPPGQQGYNKGEQGGGSNYRSQQNGPRQQNHPPGRGRMPVNNRDYAPGERNTYPGQQGYNQGERRSHYPPGQQGYNPEQQGNHYPPGQGYNQGRQGNHYPPGQQGYFQRQQGNHYDPDQRSFTQGDWRDHESPGQRDYRGDNWNYSPTHGGNYGQSGNSSYGQRNPGEGQRSAQMEQVGMQGEQGNYAPLGPPGWSNQVRMKNGLLTLHACKHDM</sequence>
<evidence type="ECO:0000256" key="1">
    <source>
        <dbReference type="ARBA" id="ARBA00022664"/>
    </source>
</evidence>
<dbReference type="Pfam" id="PF21864">
    <property type="entry name" value="MORF_dom"/>
    <property type="match status" value="2"/>
</dbReference>
<feature type="compositionally biased region" description="Low complexity" evidence="3">
    <location>
        <begin position="529"/>
        <end position="567"/>
    </location>
</feature>
<evidence type="ECO:0000259" key="4">
    <source>
        <dbReference type="Pfam" id="PF21864"/>
    </source>
</evidence>
<evidence type="ECO:0000256" key="2">
    <source>
        <dbReference type="ARBA" id="ARBA00022946"/>
    </source>
</evidence>
<feature type="region of interest" description="Disordered" evidence="3">
    <location>
        <begin position="216"/>
        <end position="702"/>
    </location>
</feature>
<feature type="compositionally biased region" description="Low complexity" evidence="3">
    <location>
        <begin position="262"/>
        <end position="273"/>
    </location>
</feature>
<feature type="compositionally biased region" description="Polar residues" evidence="3">
    <location>
        <begin position="1060"/>
        <end position="1069"/>
    </location>
</feature>
<organism evidence="5 6">
    <name type="scientific">Populus alba x Populus x berolinensis</name>
    <dbReference type="NCBI Taxonomy" id="444605"/>
    <lineage>
        <taxon>Eukaryota</taxon>
        <taxon>Viridiplantae</taxon>
        <taxon>Streptophyta</taxon>
        <taxon>Embryophyta</taxon>
        <taxon>Tracheophyta</taxon>
        <taxon>Spermatophyta</taxon>
        <taxon>Magnoliopsida</taxon>
        <taxon>eudicotyledons</taxon>
        <taxon>Gunneridae</taxon>
        <taxon>Pentapetalae</taxon>
        <taxon>rosids</taxon>
        <taxon>fabids</taxon>
        <taxon>Malpighiales</taxon>
        <taxon>Salicaceae</taxon>
        <taxon>Saliceae</taxon>
        <taxon>Populus</taxon>
    </lineage>
</organism>
<dbReference type="InterPro" id="IPR039206">
    <property type="entry name" value="MORF/ORRM1/DAG-like"/>
</dbReference>
<dbReference type="PANTHER" id="PTHR31346">
    <property type="entry name" value="MULTIPLE ORGANELLAR RNA EDITING FACTOR 2, CHLOROPLASTIC-RELATED-RELATED"/>
    <property type="match status" value="1"/>
</dbReference>
<feature type="compositionally biased region" description="Low complexity" evidence="3">
    <location>
        <begin position="500"/>
        <end position="521"/>
    </location>
</feature>
<dbReference type="InterPro" id="IPR054059">
    <property type="entry name" value="MORF/ORRM1/DAG-like_MORF"/>
</dbReference>
<feature type="compositionally biased region" description="Polar residues" evidence="3">
    <location>
        <begin position="444"/>
        <end position="454"/>
    </location>
</feature>
<dbReference type="GO" id="GO:0016554">
    <property type="term" value="P:cytidine to uridine editing"/>
    <property type="evidence" value="ECO:0007669"/>
    <property type="project" value="InterPro"/>
</dbReference>
<feature type="domain" description="MORF/ORRM1/DAG-like MORF" evidence="4">
    <location>
        <begin position="859"/>
        <end position="949"/>
    </location>
</feature>
<feature type="compositionally biased region" description="Polar residues" evidence="3">
    <location>
        <begin position="318"/>
        <end position="331"/>
    </location>
</feature>
<dbReference type="EMBL" id="JAQIZT010000004">
    <property type="protein sequence ID" value="KAJ7002082.1"/>
    <property type="molecule type" value="Genomic_DNA"/>
</dbReference>
<dbReference type="GO" id="GO:0005739">
    <property type="term" value="C:mitochondrion"/>
    <property type="evidence" value="ECO:0007669"/>
    <property type="project" value="TreeGrafter"/>
</dbReference>
<feature type="compositionally biased region" description="Polar residues" evidence="3">
    <location>
        <begin position="681"/>
        <end position="694"/>
    </location>
</feature>
<keyword evidence="2" id="KW-0809">Transit peptide</keyword>
<gene>
    <name evidence="5" type="ORF">NC653_012220</name>
</gene>
<feature type="region of interest" description="Disordered" evidence="3">
    <location>
        <begin position="958"/>
        <end position="1408"/>
    </location>
</feature>
<feature type="compositionally biased region" description="Polar residues" evidence="3">
    <location>
        <begin position="338"/>
        <end position="347"/>
    </location>
</feature>
<name>A0AAD6R5K9_9ROSI</name>